<proteinExistence type="predicted"/>
<dbReference type="InterPro" id="IPR012902">
    <property type="entry name" value="N_methyl_site"/>
</dbReference>
<sequence>MLDSFFVSLIGNLSNSHRTKSYIYDIILIIDAKWGRRRMPDFGEEKAFSLVEVIVAMALLLVIFIVSTQIIMNTITQSNTIDEDFTTMEIADGVLKAYQSKSLEDLDDHKGKGEIPVNIPDLLELPAGKKVEQYEGHVLVTDPDETSLTNYLTKIVVTVSANNKETQLEGYVER</sequence>
<dbReference type="AlphaFoldDB" id="A0A3D8V9H0"/>
<protein>
    <submittedName>
        <fullName evidence="4">Prepilin-type N-terminal cleavage/methylation domain-containing protein</fullName>
    </submittedName>
</protein>
<evidence type="ECO:0000256" key="3">
    <source>
        <dbReference type="SAM" id="Phobius"/>
    </source>
</evidence>
<accession>A0A3D8V9H0</accession>
<dbReference type="GO" id="GO:0009986">
    <property type="term" value="C:cell surface"/>
    <property type="evidence" value="ECO:0007669"/>
    <property type="project" value="UniProtKB-SubCell"/>
</dbReference>
<reference evidence="4 5" key="1">
    <citation type="submission" date="2018-08" db="EMBL/GenBank/DDBJ databases">
        <title>Genome sequence of strict halophilic Halobacillus trueperi SS1 isolated from Lunsu, a salty water body of North West Himalayas.</title>
        <authorList>
            <person name="Gupta S."/>
            <person name="Sharma P."/>
            <person name="Dev K."/>
            <person name="Baumler D."/>
            <person name="Sourirajan A."/>
        </authorList>
    </citation>
    <scope>NUCLEOTIDE SEQUENCE [LARGE SCALE GENOMIC DNA]</scope>
    <source>
        <strain evidence="4 5">SS1</strain>
    </source>
</reference>
<gene>
    <name evidence="4" type="ORF">DXT76_21355</name>
</gene>
<keyword evidence="2" id="KW-0178">Competence</keyword>
<comment type="subcellular location">
    <subcellularLocation>
        <location evidence="1">Cell surface</location>
    </subcellularLocation>
</comment>
<name>A0A3D8V9H0_9BACI</name>
<comment type="caution">
    <text evidence="4">The sequence shown here is derived from an EMBL/GenBank/DDBJ whole genome shotgun (WGS) entry which is preliminary data.</text>
</comment>
<evidence type="ECO:0000313" key="5">
    <source>
        <dbReference type="Proteomes" id="UP000257032"/>
    </source>
</evidence>
<evidence type="ECO:0000313" key="4">
    <source>
        <dbReference type="EMBL" id="RDY66082.1"/>
    </source>
</evidence>
<dbReference type="EMBL" id="QTLC01000098">
    <property type="protein sequence ID" value="RDY66082.1"/>
    <property type="molecule type" value="Genomic_DNA"/>
</dbReference>
<evidence type="ECO:0000256" key="1">
    <source>
        <dbReference type="ARBA" id="ARBA00004241"/>
    </source>
</evidence>
<dbReference type="NCBIfam" id="TIGR02532">
    <property type="entry name" value="IV_pilin_GFxxxE"/>
    <property type="match status" value="1"/>
</dbReference>
<organism evidence="4 5">
    <name type="scientific">Halobacillus trueperi</name>
    <dbReference type="NCBI Taxonomy" id="156205"/>
    <lineage>
        <taxon>Bacteria</taxon>
        <taxon>Bacillati</taxon>
        <taxon>Bacillota</taxon>
        <taxon>Bacilli</taxon>
        <taxon>Bacillales</taxon>
        <taxon>Bacillaceae</taxon>
        <taxon>Halobacillus</taxon>
    </lineage>
</organism>
<feature type="transmembrane region" description="Helical" evidence="3">
    <location>
        <begin position="47"/>
        <end position="72"/>
    </location>
</feature>
<keyword evidence="3" id="KW-0812">Transmembrane</keyword>
<keyword evidence="3" id="KW-1133">Transmembrane helix</keyword>
<dbReference type="GO" id="GO:0030420">
    <property type="term" value="P:establishment of competence for transformation"/>
    <property type="evidence" value="ECO:0007669"/>
    <property type="project" value="UniProtKB-KW"/>
</dbReference>
<evidence type="ECO:0000256" key="2">
    <source>
        <dbReference type="ARBA" id="ARBA00023287"/>
    </source>
</evidence>
<dbReference type="Proteomes" id="UP000257032">
    <property type="component" value="Unassembled WGS sequence"/>
</dbReference>
<keyword evidence="3" id="KW-0472">Membrane</keyword>